<dbReference type="Gene3D" id="3.30.70.240">
    <property type="match status" value="1"/>
</dbReference>
<keyword evidence="1" id="KW-0648">Protein biosynthesis</keyword>
<proteinExistence type="predicted"/>
<dbReference type="Proteomes" id="UP000268093">
    <property type="component" value="Unassembled WGS sequence"/>
</dbReference>
<dbReference type="GO" id="GO:0003746">
    <property type="term" value="F:translation elongation factor activity"/>
    <property type="evidence" value="ECO:0007669"/>
    <property type="project" value="UniProtKB-KW"/>
</dbReference>
<protein>
    <submittedName>
        <fullName evidence="1">Elongation factor G, domain II-domain-containing protein</fullName>
    </submittedName>
</protein>
<dbReference type="PANTHER" id="PTHR43261">
    <property type="entry name" value="TRANSLATION ELONGATION FACTOR G-RELATED"/>
    <property type="match status" value="1"/>
</dbReference>
<reference evidence="1 2" key="1">
    <citation type="journal article" date="2018" name="New Phytol.">
        <title>Phylogenomics of Endogonaceae and evolution of mycorrhizas within Mucoromycota.</title>
        <authorList>
            <person name="Chang Y."/>
            <person name="Desiro A."/>
            <person name="Na H."/>
            <person name="Sandor L."/>
            <person name="Lipzen A."/>
            <person name="Clum A."/>
            <person name="Barry K."/>
            <person name="Grigoriev I.V."/>
            <person name="Martin F.M."/>
            <person name="Stajich J.E."/>
            <person name="Smith M.E."/>
            <person name="Bonito G."/>
            <person name="Spatafora J.W."/>
        </authorList>
    </citation>
    <scope>NUCLEOTIDE SEQUENCE [LARGE SCALE GENOMIC DNA]</scope>
    <source>
        <strain evidence="1 2">GMNB39</strain>
    </source>
</reference>
<dbReference type="InterPro" id="IPR009022">
    <property type="entry name" value="EFG_III"/>
</dbReference>
<dbReference type="InterPro" id="IPR005517">
    <property type="entry name" value="Transl_elong_EFG/EF2_IV"/>
</dbReference>
<sequence>MFLFPGTGKLENRSVLYNTSTGAKERVNKLLQMYANDVEEIPFITAGNIGVIVGLKDTRTGNTLVQSSDTTSIKQRLQLARIDVPSPVFFAAVEPASVSDERQLEEALRNLMREDPSLHVRTDEETGQTLVSGMGELHLEIVRDRLLNDFKCNAEMGRMRISYRETVTTPSTATVMYDREVMGKRAKAECSVEVAPLGEELEIVEGAIMEGGNRIVIDIGNIDNDVDASSHPTAQEIHHAMYMGLLAGLSRGALLSFPLAQLHIRAHDLRLFGPDSTSLAISTSVSHAVLQAVKKGSPALLEPMMDVTVEVGEEHLGAVVGDLNGVRRGQIVSLDSSSGVEESVTREDIVVYAPPDATVGRRAGEGLKMKRVVRATVPLSSMVGYSSALRSLTGGSGTFAMRVVEYGEMSKDREKAVVREITGV</sequence>
<dbReference type="Pfam" id="PF00679">
    <property type="entry name" value="EFG_C"/>
    <property type="match status" value="2"/>
</dbReference>
<accession>A0A433CKZ2</accession>
<dbReference type="InterPro" id="IPR014721">
    <property type="entry name" value="Ribsml_uS5_D2-typ_fold_subgr"/>
</dbReference>
<dbReference type="InterPro" id="IPR009000">
    <property type="entry name" value="Transl_B-barrel_sf"/>
</dbReference>
<dbReference type="SUPFAM" id="SSF50447">
    <property type="entry name" value="Translation proteins"/>
    <property type="match status" value="1"/>
</dbReference>
<dbReference type="InterPro" id="IPR000640">
    <property type="entry name" value="EFG_V-like"/>
</dbReference>
<dbReference type="OrthoDB" id="2406080at2759"/>
<comment type="caution">
    <text evidence="1">The sequence shown here is derived from an EMBL/GenBank/DDBJ whole genome shotgun (WGS) entry which is preliminary data.</text>
</comment>
<gene>
    <name evidence="1" type="ORF">BC936DRAFT_138368</name>
</gene>
<dbReference type="InterPro" id="IPR020568">
    <property type="entry name" value="Ribosomal_Su5_D2-typ_SF"/>
</dbReference>
<dbReference type="GO" id="GO:0032790">
    <property type="term" value="P:ribosome disassembly"/>
    <property type="evidence" value="ECO:0007669"/>
    <property type="project" value="TreeGrafter"/>
</dbReference>
<dbReference type="GO" id="GO:0032543">
    <property type="term" value="P:mitochondrial translation"/>
    <property type="evidence" value="ECO:0007669"/>
    <property type="project" value="TreeGrafter"/>
</dbReference>
<dbReference type="InterPro" id="IPR041095">
    <property type="entry name" value="EFG_II"/>
</dbReference>
<dbReference type="CDD" id="cd03713">
    <property type="entry name" value="EFG_mtEFG_C"/>
    <property type="match status" value="1"/>
</dbReference>
<dbReference type="CDD" id="cd16262">
    <property type="entry name" value="EFG_III"/>
    <property type="match status" value="1"/>
</dbReference>
<dbReference type="Gene3D" id="3.30.70.870">
    <property type="entry name" value="Elongation Factor G (Translational Gtpase), domain 3"/>
    <property type="match status" value="1"/>
</dbReference>
<dbReference type="Pfam" id="PF14492">
    <property type="entry name" value="EFG_III"/>
    <property type="match status" value="1"/>
</dbReference>
<dbReference type="GO" id="GO:0005525">
    <property type="term" value="F:GTP binding"/>
    <property type="evidence" value="ECO:0007669"/>
    <property type="project" value="UniProtKB-KW"/>
</dbReference>
<dbReference type="GO" id="GO:0005739">
    <property type="term" value="C:mitochondrion"/>
    <property type="evidence" value="ECO:0007669"/>
    <property type="project" value="TreeGrafter"/>
</dbReference>
<keyword evidence="2" id="KW-1185">Reference proteome</keyword>
<dbReference type="EMBL" id="RBNI01013000">
    <property type="protein sequence ID" value="RUP39280.1"/>
    <property type="molecule type" value="Genomic_DNA"/>
</dbReference>
<dbReference type="SUPFAM" id="SSF54980">
    <property type="entry name" value="EF-G C-terminal domain-like"/>
    <property type="match status" value="2"/>
</dbReference>
<dbReference type="Gene3D" id="3.30.230.10">
    <property type="match status" value="1"/>
</dbReference>
<name>A0A433CKZ2_9FUNG</name>
<organism evidence="1 2">
    <name type="scientific">Jimgerdemannia flammicorona</name>
    <dbReference type="NCBI Taxonomy" id="994334"/>
    <lineage>
        <taxon>Eukaryota</taxon>
        <taxon>Fungi</taxon>
        <taxon>Fungi incertae sedis</taxon>
        <taxon>Mucoromycota</taxon>
        <taxon>Mucoromycotina</taxon>
        <taxon>Endogonomycetes</taxon>
        <taxon>Endogonales</taxon>
        <taxon>Endogonaceae</taxon>
        <taxon>Jimgerdemannia</taxon>
    </lineage>
</organism>
<dbReference type="PANTHER" id="PTHR43261:SF1">
    <property type="entry name" value="RIBOSOME-RELEASING FACTOR 2, MITOCHONDRIAL"/>
    <property type="match status" value="1"/>
</dbReference>
<dbReference type="SMART" id="SM00838">
    <property type="entry name" value="EFG_C"/>
    <property type="match status" value="1"/>
</dbReference>
<dbReference type="GO" id="GO:0003924">
    <property type="term" value="F:GTPase activity"/>
    <property type="evidence" value="ECO:0007669"/>
    <property type="project" value="TreeGrafter"/>
</dbReference>
<dbReference type="SMART" id="SM00889">
    <property type="entry name" value="EFG_IV"/>
    <property type="match status" value="1"/>
</dbReference>
<evidence type="ECO:0000313" key="1">
    <source>
        <dbReference type="EMBL" id="RUP39280.1"/>
    </source>
</evidence>
<dbReference type="InterPro" id="IPR035647">
    <property type="entry name" value="EFG_III/V"/>
</dbReference>
<evidence type="ECO:0000313" key="2">
    <source>
        <dbReference type="Proteomes" id="UP000268093"/>
    </source>
</evidence>
<dbReference type="InterPro" id="IPR035649">
    <property type="entry name" value="EFG_V"/>
</dbReference>
<dbReference type="Gene3D" id="2.40.30.10">
    <property type="entry name" value="Translation factors"/>
    <property type="match status" value="1"/>
</dbReference>
<keyword evidence="1" id="KW-0251">Elongation factor</keyword>
<dbReference type="SUPFAM" id="SSF54211">
    <property type="entry name" value="Ribosomal protein S5 domain 2-like"/>
    <property type="match status" value="1"/>
</dbReference>